<dbReference type="InterPro" id="IPR036291">
    <property type="entry name" value="NAD(P)-bd_dom_sf"/>
</dbReference>
<keyword evidence="2 3" id="KW-0560">Oxidoreductase</keyword>
<comment type="caution">
    <text evidence="5">The sequence shown here is derived from an EMBL/GenBank/DDBJ whole genome shotgun (WGS) entry which is preliminary data.</text>
</comment>
<evidence type="ECO:0000313" key="5">
    <source>
        <dbReference type="EMBL" id="MDB6176551.1"/>
    </source>
</evidence>
<dbReference type="InterPro" id="IPR002347">
    <property type="entry name" value="SDR_fam"/>
</dbReference>
<dbReference type="NCBIfam" id="NF004197">
    <property type="entry name" value="PRK05653.1-1"/>
    <property type="match status" value="1"/>
</dbReference>
<dbReference type="GO" id="GO:0004316">
    <property type="term" value="F:3-oxoacyl-[acyl-carrier-protein] reductase (NADPH) activity"/>
    <property type="evidence" value="ECO:0007669"/>
    <property type="project" value="UniProtKB-EC"/>
</dbReference>
<dbReference type="InterPro" id="IPR020904">
    <property type="entry name" value="Sc_DH/Rdtase_CS"/>
</dbReference>
<keyword evidence="3" id="KW-0521">NADP</keyword>
<dbReference type="Pfam" id="PF13561">
    <property type="entry name" value="adh_short_C2"/>
    <property type="match status" value="1"/>
</dbReference>
<keyword evidence="3" id="KW-0443">Lipid metabolism</keyword>
<dbReference type="CDD" id="cd05333">
    <property type="entry name" value="BKR_SDR_c"/>
    <property type="match status" value="1"/>
</dbReference>
<dbReference type="NCBIfam" id="NF005559">
    <property type="entry name" value="PRK07231.1"/>
    <property type="match status" value="1"/>
</dbReference>
<dbReference type="Gene3D" id="3.40.50.720">
    <property type="entry name" value="NAD(P)-binding Rossmann-like Domain"/>
    <property type="match status" value="1"/>
</dbReference>
<dbReference type="SUPFAM" id="SSF51735">
    <property type="entry name" value="NAD(P)-binding Rossmann-fold domains"/>
    <property type="match status" value="1"/>
</dbReference>
<dbReference type="InterPro" id="IPR057326">
    <property type="entry name" value="KR_dom"/>
</dbReference>
<dbReference type="InterPro" id="IPR011284">
    <property type="entry name" value="3oxo_ACP_reduc"/>
</dbReference>
<dbReference type="NCBIfam" id="NF009466">
    <property type="entry name" value="PRK12826.1-2"/>
    <property type="match status" value="1"/>
</dbReference>
<organism evidence="5 6">
    <name type="scientific">Paracoccus onchidii</name>
    <dbReference type="NCBI Taxonomy" id="3017813"/>
    <lineage>
        <taxon>Bacteria</taxon>
        <taxon>Pseudomonadati</taxon>
        <taxon>Pseudomonadota</taxon>
        <taxon>Alphaproteobacteria</taxon>
        <taxon>Rhodobacterales</taxon>
        <taxon>Paracoccaceae</taxon>
        <taxon>Paracoccus</taxon>
    </lineage>
</organism>
<dbReference type="NCBIfam" id="TIGR01830">
    <property type="entry name" value="3oxo_ACP_reduc"/>
    <property type="match status" value="1"/>
</dbReference>
<dbReference type="PANTHER" id="PTHR42879:SF2">
    <property type="entry name" value="3-OXOACYL-[ACYL-CARRIER-PROTEIN] REDUCTASE FABG"/>
    <property type="match status" value="1"/>
</dbReference>
<dbReference type="RefSeq" id="WP_271887675.1">
    <property type="nucleotide sequence ID" value="NZ_JAQBIE010000003.1"/>
</dbReference>
<keyword evidence="3" id="KW-0275">Fatty acid biosynthesis</keyword>
<evidence type="ECO:0000259" key="4">
    <source>
        <dbReference type="SMART" id="SM00822"/>
    </source>
</evidence>
<dbReference type="PROSITE" id="PS00061">
    <property type="entry name" value="ADH_SHORT"/>
    <property type="match status" value="1"/>
</dbReference>
<protein>
    <recommendedName>
        <fullName evidence="3">3-oxoacyl-[acyl-carrier-protein] reductase</fullName>
        <ecNumber evidence="3">1.1.1.100</ecNumber>
    </recommendedName>
</protein>
<dbReference type="PRINTS" id="PR00081">
    <property type="entry name" value="GDHRDH"/>
</dbReference>
<dbReference type="Proteomes" id="UP001165641">
    <property type="component" value="Unassembled WGS sequence"/>
</dbReference>
<dbReference type="PANTHER" id="PTHR42879">
    <property type="entry name" value="3-OXOACYL-(ACYL-CARRIER-PROTEIN) REDUCTASE"/>
    <property type="match status" value="1"/>
</dbReference>
<comment type="catalytic activity">
    <reaction evidence="3">
        <text>a (3R)-hydroxyacyl-[ACP] + NADP(+) = a 3-oxoacyl-[ACP] + NADPH + H(+)</text>
        <dbReference type="Rhea" id="RHEA:17397"/>
        <dbReference type="Rhea" id="RHEA-COMP:9916"/>
        <dbReference type="Rhea" id="RHEA-COMP:9945"/>
        <dbReference type="ChEBI" id="CHEBI:15378"/>
        <dbReference type="ChEBI" id="CHEBI:57783"/>
        <dbReference type="ChEBI" id="CHEBI:58349"/>
        <dbReference type="ChEBI" id="CHEBI:78776"/>
        <dbReference type="ChEBI" id="CHEBI:78827"/>
        <dbReference type="EC" id="1.1.1.100"/>
    </reaction>
</comment>
<keyword evidence="6" id="KW-1185">Reference proteome</keyword>
<evidence type="ECO:0000256" key="2">
    <source>
        <dbReference type="ARBA" id="ARBA00023002"/>
    </source>
</evidence>
<keyword evidence="3" id="KW-0444">Lipid biosynthesis</keyword>
<dbReference type="EMBL" id="JAQBIE010000003">
    <property type="protein sequence ID" value="MDB6176551.1"/>
    <property type="molecule type" value="Genomic_DNA"/>
</dbReference>
<accession>A0ABT4ZCV2</accession>
<dbReference type="EC" id="1.1.1.100" evidence="3"/>
<proteinExistence type="inferred from homology"/>
<comment type="similarity">
    <text evidence="1 3">Belongs to the short-chain dehydrogenases/reductases (SDR) family.</text>
</comment>
<comment type="function">
    <text evidence="3">Catalyzes the NADPH-dependent reduction of beta-ketoacyl-ACP substrates to beta-hydroxyacyl-ACP products, the first reductive step in the elongation cycle of fatty acid biosynthesis.</text>
</comment>
<keyword evidence="3" id="KW-0276">Fatty acid metabolism</keyword>
<reference evidence="5" key="1">
    <citation type="submission" date="2022-12" db="EMBL/GenBank/DDBJ databases">
        <title>Paracoccus onchidii sp. nov., isolated from a marine invertebrate from the South China Sea.</title>
        <authorList>
            <person name="Xu S."/>
            <person name="Liu Z."/>
            <person name="Xu Y."/>
        </authorList>
    </citation>
    <scope>NUCLEOTIDE SEQUENCE</scope>
    <source>
        <strain evidence="5">Z330</strain>
    </source>
</reference>
<evidence type="ECO:0000313" key="6">
    <source>
        <dbReference type="Proteomes" id="UP001165641"/>
    </source>
</evidence>
<evidence type="ECO:0000256" key="3">
    <source>
        <dbReference type="RuleBase" id="RU366074"/>
    </source>
</evidence>
<dbReference type="InterPro" id="IPR050259">
    <property type="entry name" value="SDR"/>
</dbReference>
<sequence>MFDLTGKNALVTGASGGIGGAIAKALHAAGASVALSGTREAPLQELAAELGERAHVVPANLSDADAVAALPKAAAEAMGSVDVLVNNAGITRDNLFMRMSDDEWQQVLDVNLTSVFRLSRGVLRGMMKARWGRIVNITSVVGTTGNPGQGNYAAAKAGLVGMSKSLAYEVASRGITVNCVAPGFIATAMTDKLNDEQKGKILTQIPAGAMGAPDDIAAAVTYLASPAAGYVTGATLHVNGGMSMV</sequence>
<evidence type="ECO:0000256" key="1">
    <source>
        <dbReference type="ARBA" id="ARBA00006484"/>
    </source>
</evidence>
<dbReference type="PRINTS" id="PR00080">
    <property type="entry name" value="SDRFAMILY"/>
</dbReference>
<gene>
    <name evidence="5" type="primary">fabG</name>
    <name evidence="5" type="ORF">PAF17_03425</name>
</gene>
<comment type="pathway">
    <text evidence="3">Lipid metabolism; fatty acid biosynthesis.</text>
</comment>
<name>A0ABT4ZCV2_9RHOB</name>
<feature type="domain" description="Ketoreductase" evidence="4">
    <location>
        <begin position="7"/>
        <end position="188"/>
    </location>
</feature>
<dbReference type="SMART" id="SM00822">
    <property type="entry name" value="PKS_KR"/>
    <property type="match status" value="1"/>
</dbReference>
<comment type="subunit">
    <text evidence="3">Homotetramer.</text>
</comment>